<dbReference type="InterPro" id="IPR005467">
    <property type="entry name" value="His_kinase_dom"/>
</dbReference>
<proteinExistence type="predicted"/>
<dbReference type="CDD" id="cd00082">
    <property type="entry name" value="HisKA"/>
    <property type="match status" value="1"/>
</dbReference>
<keyword evidence="4" id="KW-0808">Transferase</keyword>
<feature type="compositionally biased region" description="Basic and acidic residues" evidence="7">
    <location>
        <begin position="31"/>
        <end position="45"/>
    </location>
</feature>
<dbReference type="EC" id="2.7.13.3" evidence="2"/>
<gene>
    <name evidence="9" type="ORF">V1634_26205</name>
    <name evidence="10" type="ORF">V1634_32220</name>
</gene>
<dbReference type="InterPro" id="IPR003594">
    <property type="entry name" value="HATPase_dom"/>
</dbReference>
<evidence type="ECO:0000313" key="9">
    <source>
        <dbReference type="EMBL" id="MEE6310336.1"/>
    </source>
</evidence>
<dbReference type="CDD" id="cd16936">
    <property type="entry name" value="HATPase_RsbW-like"/>
    <property type="match status" value="1"/>
</dbReference>
<accession>A0ABU7SK38</accession>
<evidence type="ECO:0000313" key="10">
    <source>
        <dbReference type="EMBL" id="MEE6311499.1"/>
    </source>
</evidence>
<dbReference type="EMBL" id="JAZGQL010000025">
    <property type="protein sequence ID" value="MEE6310336.1"/>
    <property type="molecule type" value="Genomic_DNA"/>
</dbReference>
<evidence type="ECO:0000256" key="2">
    <source>
        <dbReference type="ARBA" id="ARBA00012438"/>
    </source>
</evidence>
<feature type="domain" description="Histidine kinase" evidence="8">
    <location>
        <begin position="73"/>
        <end position="274"/>
    </location>
</feature>
<dbReference type="Pfam" id="PF02518">
    <property type="entry name" value="HATPase_c"/>
    <property type="match status" value="1"/>
</dbReference>
<comment type="catalytic activity">
    <reaction evidence="1">
        <text>ATP + protein L-histidine = ADP + protein N-phospho-L-histidine.</text>
        <dbReference type="EC" id="2.7.13.3"/>
    </reaction>
</comment>
<dbReference type="PROSITE" id="PS50109">
    <property type="entry name" value="HIS_KIN"/>
    <property type="match status" value="1"/>
</dbReference>
<protein>
    <recommendedName>
        <fullName evidence="2">histidine kinase</fullName>
        <ecNumber evidence="2">2.7.13.3</ecNumber>
    </recommendedName>
</protein>
<dbReference type="Gene3D" id="3.30.565.10">
    <property type="entry name" value="Histidine kinase-like ATPase, C-terminal domain"/>
    <property type="match status" value="1"/>
</dbReference>
<dbReference type="InterPro" id="IPR050980">
    <property type="entry name" value="2C_sensor_his_kinase"/>
</dbReference>
<dbReference type="GO" id="GO:0016301">
    <property type="term" value="F:kinase activity"/>
    <property type="evidence" value="ECO:0007669"/>
    <property type="project" value="UniProtKB-KW"/>
</dbReference>
<evidence type="ECO:0000256" key="6">
    <source>
        <dbReference type="ARBA" id="ARBA00023012"/>
    </source>
</evidence>
<evidence type="ECO:0000259" key="8">
    <source>
        <dbReference type="PROSITE" id="PS50109"/>
    </source>
</evidence>
<dbReference type="EMBL" id="JAZGQL010000034">
    <property type="protein sequence ID" value="MEE6311499.1"/>
    <property type="molecule type" value="Genomic_DNA"/>
</dbReference>
<feature type="region of interest" description="Disordered" evidence="7">
    <location>
        <begin position="13"/>
        <end position="65"/>
    </location>
</feature>
<evidence type="ECO:0000256" key="1">
    <source>
        <dbReference type="ARBA" id="ARBA00000085"/>
    </source>
</evidence>
<name>A0ABU7SK38_9ACTN</name>
<keyword evidence="6" id="KW-0902">Two-component regulatory system</keyword>
<comment type="caution">
    <text evidence="9">The sequence shown here is derived from an EMBL/GenBank/DDBJ whole genome shotgun (WGS) entry which is preliminary data.</text>
</comment>
<sequence>MVIDQYEAQGCGSGHAAAFPDLGPIMPGRTETGHRADIRARRSREPAAAGSGDAPPEATHSPAPGSQTLLLRMFCHELRSPIESLRSLTRALAQETSALGPAQRRGLVALAQEQAAHLAVLWRQAMSVTQSLAEPVDRPVPLRQVLPTAVAAQAPPHRLTVRLSRGAGGRLVHAHRIRQILANLVDNALRHGPPEGRVRVSASVRAGALVLVVADEGRSCRPLLTALDRTAPPPGVSGLGLWIVRHLVAAEGGTITAYRTTDGTAVRVSLPAPRCLAGSARTG</sequence>
<dbReference type="PANTHER" id="PTHR44936:SF9">
    <property type="entry name" value="SENSOR PROTEIN CREC"/>
    <property type="match status" value="1"/>
</dbReference>
<reference evidence="9 11" key="1">
    <citation type="submission" date="2024-01" db="EMBL/GenBank/DDBJ databases">
        <title>Genome insights into Plantactinospora veratri sp. nov.</title>
        <authorList>
            <person name="Wang L."/>
        </authorList>
    </citation>
    <scope>NUCLEOTIDE SEQUENCE [LARGE SCALE GENOMIC DNA]</scope>
    <source>
        <strain evidence="9 11">NEAU-FHS4</strain>
    </source>
</reference>
<evidence type="ECO:0000256" key="4">
    <source>
        <dbReference type="ARBA" id="ARBA00022679"/>
    </source>
</evidence>
<evidence type="ECO:0000256" key="7">
    <source>
        <dbReference type="SAM" id="MobiDB-lite"/>
    </source>
</evidence>
<dbReference type="PANTHER" id="PTHR44936">
    <property type="entry name" value="SENSOR PROTEIN CREC"/>
    <property type="match status" value="1"/>
</dbReference>
<evidence type="ECO:0000256" key="3">
    <source>
        <dbReference type="ARBA" id="ARBA00022553"/>
    </source>
</evidence>
<keyword evidence="3" id="KW-0597">Phosphoprotein</keyword>
<evidence type="ECO:0000313" key="11">
    <source>
        <dbReference type="Proteomes" id="UP001339911"/>
    </source>
</evidence>
<dbReference type="InterPro" id="IPR003661">
    <property type="entry name" value="HisK_dim/P_dom"/>
</dbReference>
<organism evidence="9 11">
    <name type="scientific">Plantactinospora veratri</name>
    <dbReference type="NCBI Taxonomy" id="1436122"/>
    <lineage>
        <taxon>Bacteria</taxon>
        <taxon>Bacillati</taxon>
        <taxon>Actinomycetota</taxon>
        <taxon>Actinomycetes</taxon>
        <taxon>Micromonosporales</taxon>
        <taxon>Micromonosporaceae</taxon>
        <taxon>Plantactinospora</taxon>
    </lineage>
</organism>
<keyword evidence="11" id="KW-1185">Reference proteome</keyword>
<dbReference type="SMART" id="SM00387">
    <property type="entry name" value="HATPase_c"/>
    <property type="match status" value="1"/>
</dbReference>
<dbReference type="Proteomes" id="UP001339911">
    <property type="component" value="Unassembled WGS sequence"/>
</dbReference>
<keyword evidence="5 9" id="KW-0418">Kinase</keyword>
<dbReference type="SUPFAM" id="SSF55874">
    <property type="entry name" value="ATPase domain of HSP90 chaperone/DNA topoisomerase II/histidine kinase"/>
    <property type="match status" value="1"/>
</dbReference>
<dbReference type="InterPro" id="IPR036890">
    <property type="entry name" value="HATPase_C_sf"/>
</dbReference>
<evidence type="ECO:0000256" key="5">
    <source>
        <dbReference type="ARBA" id="ARBA00022777"/>
    </source>
</evidence>